<proteinExistence type="predicted"/>
<accession>A0ABN9Y0W1</accession>
<evidence type="ECO:0000313" key="2">
    <source>
        <dbReference type="Proteomes" id="UP001189429"/>
    </source>
</evidence>
<gene>
    <name evidence="1" type="ORF">PCOR1329_LOCUS80614</name>
</gene>
<dbReference type="Proteomes" id="UP001189429">
    <property type="component" value="Unassembled WGS sequence"/>
</dbReference>
<organism evidence="1 2">
    <name type="scientific">Prorocentrum cordatum</name>
    <dbReference type="NCBI Taxonomy" id="2364126"/>
    <lineage>
        <taxon>Eukaryota</taxon>
        <taxon>Sar</taxon>
        <taxon>Alveolata</taxon>
        <taxon>Dinophyceae</taxon>
        <taxon>Prorocentrales</taxon>
        <taxon>Prorocentraceae</taxon>
        <taxon>Prorocentrum</taxon>
    </lineage>
</organism>
<reference evidence="1" key="1">
    <citation type="submission" date="2023-10" db="EMBL/GenBank/DDBJ databases">
        <authorList>
            <person name="Chen Y."/>
            <person name="Shah S."/>
            <person name="Dougan E. K."/>
            <person name="Thang M."/>
            <person name="Chan C."/>
        </authorList>
    </citation>
    <scope>NUCLEOTIDE SEQUENCE [LARGE SCALE GENOMIC DNA]</scope>
</reference>
<evidence type="ECO:0000313" key="1">
    <source>
        <dbReference type="EMBL" id="CAK0904661.1"/>
    </source>
</evidence>
<name>A0ABN9Y0W1_9DINO</name>
<sequence length="59" mass="6112">ELLAQPSDDRLWAADLPPVDDLSAGEVGAALDSLIGKVLSSQGCCLASKLLSAQLVRFS</sequence>
<protein>
    <submittedName>
        <fullName evidence="1">Uncharacterized protein</fullName>
    </submittedName>
</protein>
<dbReference type="EMBL" id="CAUYUJ010021437">
    <property type="protein sequence ID" value="CAK0904661.1"/>
    <property type="molecule type" value="Genomic_DNA"/>
</dbReference>
<comment type="caution">
    <text evidence="1">The sequence shown here is derived from an EMBL/GenBank/DDBJ whole genome shotgun (WGS) entry which is preliminary data.</text>
</comment>
<keyword evidence="2" id="KW-1185">Reference proteome</keyword>
<feature type="non-terminal residue" evidence="1">
    <location>
        <position position="1"/>
    </location>
</feature>